<evidence type="ECO:0000256" key="7">
    <source>
        <dbReference type="ARBA" id="ARBA00023157"/>
    </source>
</evidence>
<dbReference type="GO" id="GO:0006955">
    <property type="term" value="P:immune response"/>
    <property type="evidence" value="ECO:0007669"/>
    <property type="project" value="TreeGrafter"/>
</dbReference>
<dbReference type="InterPro" id="IPR013783">
    <property type="entry name" value="Ig-like_fold"/>
</dbReference>
<dbReference type="InterPro" id="IPR036179">
    <property type="entry name" value="Ig-like_dom_sf"/>
</dbReference>
<dbReference type="GO" id="GO:0042102">
    <property type="term" value="P:positive regulation of T cell proliferation"/>
    <property type="evidence" value="ECO:0007669"/>
    <property type="project" value="TreeGrafter"/>
</dbReference>
<dbReference type="Proteomes" id="UP000314294">
    <property type="component" value="Unassembled WGS sequence"/>
</dbReference>
<evidence type="ECO:0000256" key="9">
    <source>
        <dbReference type="ARBA" id="ARBA00023180"/>
    </source>
</evidence>
<dbReference type="Gene3D" id="2.60.40.10">
    <property type="entry name" value="Immunoglobulins"/>
    <property type="match status" value="1"/>
</dbReference>
<dbReference type="GO" id="GO:0071222">
    <property type="term" value="P:cellular response to lipopolysaccharide"/>
    <property type="evidence" value="ECO:0007669"/>
    <property type="project" value="TreeGrafter"/>
</dbReference>
<keyword evidence="5" id="KW-1133">Transmembrane helix</keyword>
<dbReference type="InterPro" id="IPR013106">
    <property type="entry name" value="Ig_V-set"/>
</dbReference>
<dbReference type="GO" id="GO:0031295">
    <property type="term" value="P:T cell costimulation"/>
    <property type="evidence" value="ECO:0007669"/>
    <property type="project" value="TreeGrafter"/>
</dbReference>
<keyword evidence="6" id="KW-0472">Membrane</keyword>
<evidence type="ECO:0000256" key="4">
    <source>
        <dbReference type="ARBA" id="ARBA00022729"/>
    </source>
</evidence>
<gene>
    <name evidence="12" type="primary">Cd274</name>
    <name evidence="12" type="ORF">EYF80_010892</name>
</gene>
<comment type="caution">
    <text evidence="12">The sequence shown here is derived from an EMBL/GenBank/DDBJ whole genome shotgun (WGS) entry which is preliminary data.</text>
</comment>
<dbReference type="InterPro" id="IPR003599">
    <property type="entry name" value="Ig_sub"/>
</dbReference>
<evidence type="ECO:0000256" key="8">
    <source>
        <dbReference type="ARBA" id="ARBA00023170"/>
    </source>
</evidence>
<feature type="domain" description="Ig-like" evidence="11">
    <location>
        <begin position="4"/>
        <end position="125"/>
    </location>
</feature>
<evidence type="ECO:0000256" key="10">
    <source>
        <dbReference type="ARBA" id="ARBA00023319"/>
    </source>
</evidence>
<accession>A0A4Z2IM32</accession>
<organism evidence="12 13">
    <name type="scientific">Liparis tanakae</name>
    <name type="common">Tanaka's snailfish</name>
    <dbReference type="NCBI Taxonomy" id="230148"/>
    <lineage>
        <taxon>Eukaryota</taxon>
        <taxon>Metazoa</taxon>
        <taxon>Chordata</taxon>
        <taxon>Craniata</taxon>
        <taxon>Vertebrata</taxon>
        <taxon>Euteleostomi</taxon>
        <taxon>Actinopterygii</taxon>
        <taxon>Neopterygii</taxon>
        <taxon>Teleostei</taxon>
        <taxon>Neoteleostei</taxon>
        <taxon>Acanthomorphata</taxon>
        <taxon>Eupercaria</taxon>
        <taxon>Perciformes</taxon>
        <taxon>Cottioidei</taxon>
        <taxon>Cottales</taxon>
        <taxon>Liparidae</taxon>
        <taxon>Liparis</taxon>
    </lineage>
</organism>
<dbReference type="GO" id="GO:0007166">
    <property type="term" value="P:cell surface receptor signaling pathway"/>
    <property type="evidence" value="ECO:0007669"/>
    <property type="project" value="TreeGrafter"/>
</dbReference>
<dbReference type="SMART" id="SM00409">
    <property type="entry name" value="IG"/>
    <property type="match status" value="1"/>
</dbReference>
<dbReference type="SUPFAM" id="SSF48726">
    <property type="entry name" value="Immunoglobulin"/>
    <property type="match status" value="1"/>
</dbReference>
<dbReference type="EMBL" id="SRLO01000069">
    <property type="protein sequence ID" value="TNN78966.1"/>
    <property type="molecule type" value="Genomic_DNA"/>
</dbReference>
<keyword evidence="10" id="KW-0393">Immunoglobulin domain</keyword>
<keyword evidence="9" id="KW-0325">Glycoprotein</keyword>
<proteinExistence type="predicted"/>
<keyword evidence="4" id="KW-0732">Signal</keyword>
<reference evidence="12 13" key="1">
    <citation type="submission" date="2019-03" db="EMBL/GenBank/DDBJ databases">
        <title>First draft genome of Liparis tanakae, snailfish: a comprehensive survey of snailfish specific genes.</title>
        <authorList>
            <person name="Kim W."/>
            <person name="Song I."/>
            <person name="Jeong J.-H."/>
            <person name="Kim D."/>
            <person name="Kim S."/>
            <person name="Ryu S."/>
            <person name="Song J.Y."/>
            <person name="Lee S.K."/>
        </authorList>
    </citation>
    <scope>NUCLEOTIDE SEQUENCE [LARGE SCALE GENOMIC DNA]</scope>
    <source>
        <tissue evidence="12">Muscle</tissue>
    </source>
</reference>
<sequence>MFQPCLSVLFTIEAEQSTYKSTFGGDVVMGCRFQPKLSDPYADLQVTWYWVSPAWDREVYRMDNWKEHTASRDLDYRGRVRLLTEELQEGRSRIQVSRLRINDSGSYQCVVSTEEGADYKTTRLSVVGLYFELTSLAVILVVSDERRHLAE</sequence>
<comment type="subcellular location">
    <subcellularLocation>
        <location evidence="1">Cell membrane</location>
        <topology evidence="1">Single-pass type I membrane protein</topology>
    </subcellularLocation>
</comment>
<dbReference type="InterPro" id="IPR007110">
    <property type="entry name" value="Ig-like_dom"/>
</dbReference>
<evidence type="ECO:0000259" key="11">
    <source>
        <dbReference type="PROSITE" id="PS50835"/>
    </source>
</evidence>
<keyword evidence="8" id="KW-0675">Receptor</keyword>
<evidence type="ECO:0000256" key="1">
    <source>
        <dbReference type="ARBA" id="ARBA00004251"/>
    </source>
</evidence>
<evidence type="ECO:0000256" key="6">
    <source>
        <dbReference type="ARBA" id="ARBA00023136"/>
    </source>
</evidence>
<keyword evidence="13" id="KW-1185">Reference proteome</keyword>
<dbReference type="InterPro" id="IPR051713">
    <property type="entry name" value="T-cell_Activation_Regulation"/>
</dbReference>
<dbReference type="PANTHER" id="PTHR25466:SF3">
    <property type="entry name" value="PROGRAMMED CELL DEATH 1 LIGAND 1"/>
    <property type="match status" value="1"/>
</dbReference>
<dbReference type="PROSITE" id="PS50835">
    <property type="entry name" value="IG_LIKE"/>
    <property type="match status" value="1"/>
</dbReference>
<keyword evidence="7" id="KW-1015">Disulfide bond</keyword>
<evidence type="ECO:0000313" key="12">
    <source>
        <dbReference type="EMBL" id="TNN78966.1"/>
    </source>
</evidence>
<dbReference type="OrthoDB" id="8680608at2759"/>
<evidence type="ECO:0000256" key="3">
    <source>
        <dbReference type="ARBA" id="ARBA00022692"/>
    </source>
</evidence>
<evidence type="ECO:0000256" key="5">
    <source>
        <dbReference type="ARBA" id="ARBA00022989"/>
    </source>
</evidence>
<keyword evidence="3" id="KW-0812">Transmembrane</keyword>
<name>A0A4Z2IM32_9TELE</name>
<evidence type="ECO:0000313" key="13">
    <source>
        <dbReference type="Proteomes" id="UP000314294"/>
    </source>
</evidence>
<dbReference type="GO" id="GO:0042130">
    <property type="term" value="P:negative regulation of T cell proliferation"/>
    <property type="evidence" value="ECO:0007669"/>
    <property type="project" value="TreeGrafter"/>
</dbReference>
<dbReference type="AlphaFoldDB" id="A0A4Z2IM32"/>
<keyword evidence="2" id="KW-1003">Cell membrane</keyword>
<protein>
    <submittedName>
        <fullName evidence="12">Programmed cell death 1 ligand 1</fullName>
    </submittedName>
</protein>
<dbReference type="GO" id="GO:0009897">
    <property type="term" value="C:external side of plasma membrane"/>
    <property type="evidence" value="ECO:0007669"/>
    <property type="project" value="TreeGrafter"/>
</dbReference>
<dbReference type="Pfam" id="PF07686">
    <property type="entry name" value="V-set"/>
    <property type="match status" value="1"/>
</dbReference>
<evidence type="ECO:0000256" key="2">
    <source>
        <dbReference type="ARBA" id="ARBA00022475"/>
    </source>
</evidence>
<dbReference type="PANTHER" id="PTHR25466">
    <property type="entry name" value="T-LYMPHOCYTE ACTIVATION ANTIGEN"/>
    <property type="match status" value="1"/>
</dbReference>